<evidence type="ECO:0000313" key="2">
    <source>
        <dbReference type="Proteomes" id="UP001187415"/>
    </source>
</evidence>
<organism evidence="1 2">
    <name type="scientific">Channa striata</name>
    <name type="common">Snakehead murrel</name>
    <name type="synonym">Ophicephalus striatus</name>
    <dbReference type="NCBI Taxonomy" id="64152"/>
    <lineage>
        <taxon>Eukaryota</taxon>
        <taxon>Metazoa</taxon>
        <taxon>Chordata</taxon>
        <taxon>Craniata</taxon>
        <taxon>Vertebrata</taxon>
        <taxon>Euteleostomi</taxon>
        <taxon>Actinopterygii</taxon>
        <taxon>Neopterygii</taxon>
        <taxon>Teleostei</taxon>
        <taxon>Neoteleostei</taxon>
        <taxon>Acanthomorphata</taxon>
        <taxon>Anabantaria</taxon>
        <taxon>Anabantiformes</taxon>
        <taxon>Channoidei</taxon>
        <taxon>Channidae</taxon>
        <taxon>Channa</taxon>
    </lineage>
</organism>
<dbReference type="Proteomes" id="UP001187415">
    <property type="component" value="Unassembled WGS sequence"/>
</dbReference>
<sequence>MRLPLRVYTADILLSEIIYEMGLQRGTEMQQMKTGQCATRSVNISTLVPGRGARTKTLANVHGKSATDSDTNICSCGSGVKH</sequence>
<dbReference type="EMBL" id="JAUPFM010000005">
    <property type="protein sequence ID" value="KAK2850778.1"/>
    <property type="molecule type" value="Genomic_DNA"/>
</dbReference>
<reference evidence="1" key="1">
    <citation type="submission" date="2023-07" db="EMBL/GenBank/DDBJ databases">
        <title>Chromosome-level Genome Assembly of Striped Snakehead (Channa striata).</title>
        <authorList>
            <person name="Liu H."/>
        </authorList>
    </citation>
    <scope>NUCLEOTIDE SEQUENCE</scope>
    <source>
        <strain evidence="1">Gz</strain>
        <tissue evidence="1">Muscle</tissue>
    </source>
</reference>
<evidence type="ECO:0000313" key="1">
    <source>
        <dbReference type="EMBL" id="KAK2850778.1"/>
    </source>
</evidence>
<dbReference type="AlphaFoldDB" id="A0AA88N5T2"/>
<protein>
    <submittedName>
        <fullName evidence="1">Uncharacterized protein</fullName>
    </submittedName>
</protein>
<comment type="caution">
    <text evidence="1">The sequence shown here is derived from an EMBL/GenBank/DDBJ whole genome shotgun (WGS) entry which is preliminary data.</text>
</comment>
<accession>A0AA88N5T2</accession>
<proteinExistence type="predicted"/>
<gene>
    <name evidence="1" type="ORF">Q5P01_007054</name>
</gene>
<keyword evidence="2" id="KW-1185">Reference proteome</keyword>
<name>A0AA88N5T2_CHASR</name>